<reference evidence="3" key="1">
    <citation type="submission" date="2019-05" db="EMBL/GenBank/DDBJ databases">
        <title>Genome sequence and methylation pattern of the halophilic Archaeon Natrinema versiforme BOL5-4.</title>
        <authorList>
            <person name="DasSarma P."/>
            <person name="Anton B.P."/>
            <person name="DasSarma S.L."/>
            <person name="Martinez F.L."/>
            <person name="Guzman D."/>
            <person name="Roberts R.J."/>
            <person name="DasSarma S."/>
        </authorList>
    </citation>
    <scope>NUCLEOTIDE SEQUENCE [LARGE SCALE GENOMIC DNA]</scope>
    <source>
        <strain evidence="3">BOL5-4</strain>
        <plasmid evidence="3">pnve500</plasmid>
    </source>
</reference>
<organism evidence="2 3">
    <name type="scientific">Natrinema versiforme</name>
    <dbReference type="NCBI Taxonomy" id="88724"/>
    <lineage>
        <taxon>Archaea</taxon>
        <taxon>Methanobacteriati</taxon>
        <taxon>Methanobacteriota</taxon>
        <taxon>Stenosarchaea group</taxon>
        <taxon>Halobacteria</taxon>
        <taxon>Halobacteriales</taxon>
        <taxon>Natrialbaceae</taxon>
        <taxon>Natrinema</taxon>
    </lineage>
</organism>
<dbReference type="Proteomes" id="UP000302218">
    <property type="component" value="Plasmid pNVE500"/>
</dbReference>
<sequence length="66" mass="7227">MSSRDGGSGVSDIIAYNLNPYVLVILVLAGGLWVFGHTEYATLAFLAFLLVFTIRNMWLAYSDLLG</sequence>
<dbReference type="EMBL" id="CP040331">
    <property type="protein sequence ID" value="QCS44634.1"/>
    <property type="molecule type" value="Genomic_DNA"/>
</dbReference>
<keyword evidence="1" id="KW-0472">Membrane</keyword>
<protein>
    <submittedName>
        <fullName evidence="2">Uncharacterized protein</fullName>
    </submittedName>
</protein>
<feature type="transmembrane region" description="Helical" evidence="1">
    <location>
        <begin position="20"/>
        <end position="36"/>
    </location>
</feature>
<proteinExistence type="predicted"/>
<accession>A0A4P8WMH9</accession>
<dbReference type="AlphaFoldDB" id="A0A4P8WMH9"/>
<name>A0A4P8WMH9_9EURY</name>
<keyword evidence="2" id="KW-0614">Plasmid</keyword>
<dbReference type="KEGG" id="nvr:FEJ81_20195"/>
<evidence type="ECO:0000313" key="3">
    <source>
        <dbReference type="Proteomes" id="UP000302218"/>
    </source>
</evidence>
<dbReference type="GeneID" id="40267647"/>
<keyword evidence="1" id="KW-0812">Transmembrane</keyword>
<keyword evidence="1" id="KW-1133">Transmembrane helix</keyword>
<geneLocation type="plasmid" evidence="3">
    <name>pnve500</name>
</geneLocation>
<evidence type="ECO:0000256" key="1">
    <source>
        <dbReference type="SAM" id="Phobius"/>
    </source>
</evidence>
<gene>
    <name evidence="2" type="ORF">FEJ81_20195</name>
</gene>
<evidence type="ECO:0000313" key="2">
    <source>
        <dbReference type="EMBL" id="QCS44634.1"/>
    </source>
</evidence>
<feature type="transmembrane region" description="Helical" evidence="1">
    <location>
        <begin position="43"/>
        <end position="61"/>
    </location>
</feature>
<dbReference type="RefSeq" id="WP_138247039.1">
    <property type="nucleotide sequence ID" value="NZ_CP040331.1"/>
</dbReference>